<dbReference type="OrthoDB" id="296522at2759"/>
<feature type="compositionally biased region" description="Polar residues" evidence="1">
    <location>
        <begin position="401"/>
        <end position="414"/>
    </location>
</feature>
<dbReference type="EMBL" id="CAJHJT010000034">
    <property type="protein sequence ID" value="CAD7004760.1"/>
    <property type="molecule type" value="Genomic_DNA"/>
</dbReference>
<feature type="region of interest" description="Disordered" evidence="1">
    <location>
        <begin position="385"/>
        <end position="454"/>
    </location>
</feature>
<gene>
    <name evidence="2" type="ORF">CCAP1982_LOCUS13151</name>
</gene>
<proteinExistence type="predicted"/>
<evidence type="ECO:0000256" key="1">
    <source>
        <dbReference type="SAM" id="MobiDB-lite"/>
    </source>
</evidence>
<dbReference type="AlphaFoldDB" id="A0A811V0Z5"/>
<name>A0A811V0Z5_CERCA</name>
<feature type="region of interest" description="Disordered" evidence="1">
    <location>
        <begin position="486"/>
        <end position="506"/>
    </location>
</feature>
<feature type="compositionally biased region" description="Polar residues" evidence="1">
    <location>
        <begin position="582"/>
        <end position="596"/>
    </location>
</feature>
<protein>
    <submittedName>
        <fullName evidence="2">(Mediterranean fruit fly) hypothetical protein</fullName>
    </submittedName>
</protein>
<organism evidence="2 3">
    <name type="scientific">Ceratitis capitata</name>
    <name type="common">Mediterranean fruit fly</name>
    <name type="synonym">Tephritis capitata</name>
    <dbReference type="NCBI Taxonomy" id="7213"/>
    <lineage>
        <taxon>Eukaryota</taxon>
        <taxon>Metazoa</taxon>
        <taxon>Ecdysozoa</taxon>
        <taxon>Arthropoda</taxon>
        <taxon>Hexapoda</taxon>
        <taxon>Insecta</taxon>
        <taxon>Pterygota</taxon>
        <taxon>Neoptera</taxon>
        <taxon>Endopterygota</taxon>
        <taxon>Diptera</taxon>
        <taxon>Brachycera</taxon>
        <taxon>Muscomorpha</taxon>
        <taxon>Tephritoidea</taxon>
        <taxon>Tephritidae</taxon>
        <taxon>Ceratitis</taxon>
        <taxon>Ceratitis</taxon>
    </lineage>
</organism>
<feature type="compositionally biased region" description="Low complexity" evidence="1">
    <location>
        <begin position="431"/>
        <end position="444"/>
    </location>
</feature>
<accession>A0A811V0Z5</accession>
<sequence>MENDRVQPSSKYKNKDNHKFQSNVEILVIYLVVFDLPRKAQHGSDRAIVIKKPFTSSISDFKEFTDAEGVISLPTSDFHKPVCLEMRMAANQANRNLRANQFGLLAPPTVAHLQPTLQPQLAGALAATAGDAHAEVIFSIGGGGGGGVMRTPHHHLPHHTATGLAPIASQSSSTSSSYGTTTSTTIALPLDTSFRYPPFITSYSNNNFNYNYNNNFNTTSVGACPAMSMATGSNAALALGSNLNNNFNINQNNNNNADLASVDSSDTYASCQTHPFHSQGDLTADLADEACALDIDMDNLYINPLEKETATATTTSTTANVPGTTGYIVGLPPTGATSLTAMGLARSQVKKSASGDTALRNLAAGGLSPMDEIYQNFEVQERGSRVSLNENPVPKHRKTRFQSFTSMPTGSAGATNKPRARFEEVKIIQDGLSGSHESSPASSGSKKKRSSFMPGKSLATATKLINQHLFGIQNVGQKAKFESKHSSSIDSIDASPNLEQHRRSKSILKNKSDISRVLADPESERLLADNMSGSGVSDNGTVMFCLQGESGSDYSPNKLPHSILAKSISPPPLRHRMLIQQRSGPATLQSRPTKFQTPRYPEEQALRQVKPMLARTSHMSGDSRYDSTNRDSSLGK</sequence>
<dbReference type="Proteomes" id="UP000606786">
    <property type="component" value="Unassembled WGS sequence"/>
</dbReference>
<evidence type="ECO:0000313" key="3">
    <source>
        <dbReference type="Proteomes" id="UP000606786"/>
    </source>
</evidence>
<comment type="caution">
    <text evidence="2">The sequence shown here is derived from an EMBL/GenBank/DDBJ whole genome shotgun (WGS) entry which is preliminary data.</text>
</comment>
<reference evidence="2" key="1">
    <citation type="submission" date="2020-11" db="EMBL/GenBank/DDBJ databases">
        <authorList>
            <person name="Whitehead M."/>
        </authorList>
    </citation>
    <scope>NUCLEOTIDE SEQUENCE</scope>
    <source>
        <strain evidence="2">EGII</strain>
    </source>
</reference>
<feature type="region of interest" description="Disordered" evidence="1">
    <location>
        <begin position="582"/>
        <end position="636"/>
    </location>
</feature>
<keyword evidence="3" id="KW-1185">Reference proteome</keyword>
<evidence type="ECO:0000313" key="2">
    <source>
        <dbReference type="EMBL" id="CAD7004760.1"/>
    </source>
</evidence>